<evidence type="ECO:0000313" key="6">
    <source>
        <dbReference type="Proteomes" id="UP000603141"/>
    </source>
</evidence>
<dbReference type="Gene3D" id="1.25.40.10">
    <property type="entry name" value="Tetratricopeptide repeat domain"/>
    <property type="match status" value="6"/>
</dbReference>
<dbReference type="InterPro" id="IPR019734">
    <property type="entry name" value="TPR_rpt"/>
</dbReference>
<evidence type="ECO:0000313" key="5">
    <source>
        <dbReference type="EMBL" id="MBK1883703.1"/>
    </source>
</evidence>
<protein>
    <submittedName>
        <fullName evidence="5">C39 family peptidase</fullName>
    </submittedName>
</protein>
<dbReference type="Gene3D" id="3.90.70.10">
    <property type="entry name" value="Cysteine proteinases"/>
    <property type="match status" value="1"/>
</dbReference>
<keyword evidence="1" id="KW-0677">Repeat</keyword>
<dbReference type="Proteomes" id="UP000603141">
    <property type="component" value="Unassembled WGS sequence"/>
</dbReference>
<evidence type="ECO:0000256" key="1">
    <source>
        <dbReference type="ARBA" id="ARBA00022737"/>
    </source>
</evidence>
<keyword evidence="6" id="KW-1185">Reference proteome</keyword>
<dbReference type="EMBL" id="JAENIJ010000026">
    <property type="protein sequence ID" value="MBK1883703.1"/>
    <property type="molecule type" value="Genomic_DNA"/>
</dbReference>
<dbReference type="PANTHER" id="PTHR45586">
    <property type="entry name" value="TPR REPEAT-CONTAINING PROTEIN PA4667"/>
    <property type="match status" value="1"/>
</dbReference>
<evidence type="ECO:0000256" key="2">
    <source>
        <dbReference type="ARBA" id="ARBA00022803"/>
    </source>
</evidence>
<keyword evidence="2 3" id="KW-0802">TPR repeat</keyword>
<reference evidence="5" key="1">
    <citation type="submission" date="2021-01" db="EMBL/GenBank/DDBJ databases">
        <title>Modified the classification status of verrucomicrobia.</title>
        <authorList>
            <person name="Feng X."/>
        </authorList>
    </citation>
    <scope>NUCLEOTIDE SEQUENCE</scope>
    <source>
        <strain evidence="5">KCTC 22041</strain>
    </source>
</reference>
<sequence>MYAELRDFPQAFHRIESALEMQPEDSWIHVQHASILELADRYEDALEAGRTAFNLRPNYRAAVLKYVDILVHLGCDEEAIQVLEKVVAETQHAFFSVRLQGLYSEKEDHVSALKCLDLIEQRMPMMEKSYQQWIVGRRADFAYMAGDIDSCLEWCDRKDDGFHKRVAQNLRSPNARTKSRVRLQVPFVRQHNSTCAPATLAAISCFWGKNHDHLEIAEAICHEGTPWHKERRWAEEHGFVTREFRITHEVVVALIDRGLPFTLTTEYITSGHLQACIGYDDRLGVILLRDPTVRHFGEMILESLIEEHPIAGPRGMVLVPREESQRLDGIHFPDEAAYNEFHQLLVALDGHDRMAVEDGLCRLRTVAPDSPLIHEAAYRKAVWDGDPQGQLDEANFLLEIAPKMGRNQLRRCNALNRLGRRNELIAYLESITAEKNSDPVFESELGELLLEDARQLEQAQYHLKKALRRRRRESRCYDSLARCMSKLRLLKEEAMLRRVASGFSPDFEPYARGYFDVCRAVNRTDEGLIFLEQRANQVATKSSNPWLTWAEALDDLHHPEQAATVLKRAMALMPDDGNLLLHSGKMMCRWGGESRIQGLEFMEQARSKVPDRVWLTETAKVAAIQGERAKALKSWEELVRLQPLSIDAWRGLAGATADEYDEEAAIALLKEATNRNPDWLPLLHLQAEWLVDTKEGPLEVLGRIIEMDPKDRWALRERAFRRVNVNDLVGAEHDAREALELAPWEPASHGTLGKVLEKTGRIRDAIHHYREALHLEIDYIQAAHYWSQLASDKSQELELIEFLEAEMHQQVSTGEIVLTYQEIACPVLDAATLLAQLKAFGEERPDLWQTFVAIIEQAVTMQADDVALQQADAFVERFPLMPRAWTELARVQRLAGSRESELRAAAKAFELSPGWGTAATSYAEVLEKSGMLEQAIAVLSETCRLNPQGASTYGYLADVHRRKGDHEQALKCLLEAVRYIPNYTWAWSTACKWAVVDGKKQVMVEALDAASQKYGHLTRWWRSAAAAWQDLEETDRMVAAIYSGLKLSPADPTLRDSLALHFFEESKYPEALAACESVGNEVKPPVNLRGRRAWILMHSGQAVEGLAEMKDLLDQEPEYAWGFGELASWHEGRREWAEVAAICRRWQRADAANARVLGLLGFAERELGNCEGAKNAFARANALNPEYTFATRQLMDLQMRDGELEAAAATLKHLQHYSPSPYVICDAIELELKRKDRKAALRQAETLTSDPGADLEVMNWAFTLFNDNRSGLAWKRWLKSKVKAGPLVAPGALASYLKMLAGEKMIATGLKLIRKEPSNSPARITAWRVMIRSMEQRNAVRKLRRWAVKRYPELRENAMLWNAIGERAVTLGDSDFGLQWLADWRDRSQDVNDATLLHLAVLQIGLKKDRETNFRVAESLTEESLTLFPRGPNSNAHRALSAFLLAWRGETESAQKQLDCCDFTNLSDFYRLTGEAAKALLAGANDKQIEAREYFRNFISVFHKYSDVCSGEIRSAAETAMASLVPSTKGKVSTLRRLWALQSPSKTSWWKPVSEIQPRYVIILLIVVLRACSAMYGHH</sequence>
<dbReference type="Pfam" id="PF13181">
    <property type="entry name" value="TPR_8"/>
    <property type="match status" value="1"/>
</dbReference>
<dbReference type="InterPro" id="IPR039564">
    <property type="entry name" value="Peptidase_C39-like"/>
</dbReference>
<feature type="domain" description="Peptidase C39-like" evidence="4">
    <location>
        <begin position="183"/>
        <end position="291"/>
    </location>
</feature>
<dbReference type="PROSITE" id="PS50005">
    <property type="entry name" value="TPR"/>
    <property type="match status" value="2"/>
</dbReference>
<gene>
    <name evidence="5" type="ORF">JIN85_14895</name>
</gene>
<accession>A0A934VXD0</accession>
<evidence type="ECO:0000256" key="3">
    <source>
        <dbReference type="PROSITE-ProRule" id="PRU00339"/>
    </source>
</evidence>
<dbReference type="SUPFAM" id="SSF48452">
    <property type="entry name" value="TPR-like"/>
    <property type="match status" value="5"/>
</dbReference>
<comment type="caution">
    <text evidence="5">The sequence shown here is derived from an EMBL/GenBank/DDBJ whole genome shotgun (WGS) entry which is preliminary data.</text>
</comment>
<dbReference type="Pfam" id="PF13529">
    <property type="entry name" value="Peptidase_C39_2"/>
    <property type="match status" value="1"/>
</dbReference>
<feature type="repeat" description="TPR" evidence="3">
    <location>
        <begin position="746"/>
        <end position="779"/>
    </location>
</feature>
<dbReference type="SMART" id="SM00028">
    <property type="entry name" value="TPR"/>
    <property type="match status" value="10"/>
</dbReference>
<dbReference type="PANTHER" id="PTHR45586:SF1">
    <property type="entry name" value="LIPOPOLYSACCHARIDE ASSEMBLY PROTEIN B"/>
    <property type="match status" value="1"/>
</dbReference>
<dbReference type="InterPro" id="IPR011990">
    <property type="entry name" value="TPR-like_helical_dom_sf"/>
</dbReference>
<evidence type="ECO:0000259" key="4">
    <source>
        <dbReference type="Pfam" id="PF13529"/>
    </source>
</evidence>
<organism evidence="5 6">
    <name type="scientific">Luteolibacter pohnpeiensis</name>
    <dbReference type="NCBI Taxonomy" id="454153"/>
    <lineage>
        <taxon>Bacteria</taxon>
        <taxon>Pseudomonadati</taxon>
        <taxon>Verrucomicrobiota</taxon>
        <taxon>Verrucomicrobiia</taxon>
        <taxon>Verrucomicrobiales</taxon>
        <taxon>Verrucomicrobiaceae</taxon>
        <taxon>Luteolibacter</taxon>
    </lineage>
</organism>
<dbReference type="RefSeq" id="WP_200272119.1">
    <property type="nucleotide sequence ID" value="NZ_JAENIJ010000026.1"/>
</dbReference>
<dbReference type="InterPro" id="IPR051012">
    <property type="entry name" value="CellSynth/LPSAsmb/PSIAsmb"/>
</dbReference>
<proteinExistence type="predicted"/>
<feature type="repeat" description="TPR" evidence="3">
    <location>
        <begin position="950"/>
        <end position="983"/>
    </location>
</feature>
<name>A0A934VXD0_9BACT</name>
<dbReference type="Pfam" id="PF13432">
    <property type="entry name" value="TPR_16"/>
    <property type="match status" value="1"/>
</dbReference>